<dbReference type="PANTHER" id="PTHR46060">
    <property type="entry name" value="MARINER MOS1 TRANSPOSASE-LIKE PROTEIN"/>
    <property type="match status" value="1"/>
</dbReference>
<sequence length="127" mass="15159">MKELFTINFLNLVKLLLRSRTVKTNEKKIDQKMCRKRSSLVNKKEHILLHNTTKPHASKKILRKLSELRCETLPHSAFSLKIDSTYFFFFKHLNHFLNEKIFNNEEYIKTAFEALSLSETRFNINDI</sequence>
<dbReference type="InterPro" id="IPR036397">
    <property type="entry name" value="RNaseH_sf"/>
</dbReference>
<keyword evidence="1" id="KW-1185">Reference proteome</keyword>
<dbReference type="Gene3D" id="3.30.420.10">
    <property type="entry name" value="Ribonuclease H-like superfamily/Ribonuclease H"/>
    <property type="match status" value="1"/>
</dbReference>
<evidence type="ECO:0000313" key="1">
    <source>
        <dbReference type="Proteomes" id="UP000035681"/>
    </source>
</evidence>
<protein>
    <submittedName>
        <fullName evidence="2">Uncharacterized protein</fullName>
    </submittedName>
</protein>
<dbReference type="InterPro" id="IPR052709">
    <property type="entry name" value="Transposase-MT_Hybrid"/>
</dbReference>
<reference evidence="2" key="1">
    <citation type="submission" date="2024-02" db="UniProtKB">
        <authorList>
            <consortium name="WormBaseParasite"/>
        </authorList>
    </citation>
    <scope>IDENTIFICATION</scope>
</reference>
<dbReference type="Proteomes" id="UP000035681">
    <property type="component" value="Unplaced"/>
</dbReference>
<proteinExistence type="predicted"/>
<dbReference type="AlphaFoldDB" id="A0AAF5DRY8"/>
<dbReference type="WBParaSite" id="TCONS_00016968.p1">
    <property type="protein sequence ID" value="TCONS_00016968.p1"/>
    <property type="gene ID" value="XLOC_010990"/>
</dbReference>
<name>A0AAF5DRY8_STRER</name>
<organism evidence="1 2">
    <name type="scientific">Strongyloides stercoralis</name>
    <name type="common">Threadworm</name>
    <dbReference type="NCBI Taxonomy" id="6248"/>
    <lineage>
        <taxon>Eukaryota</taxon>
        <taxon>Metazoa</taxon>
        <taxon>Ecdysozoa</taxon>
        <taxon>Nematoda</taxon>
        <taxon>Chromadorea</taxon>
        <taxon>Rhabditida</taxon>
        <taxon>Tylenchina</taxon>
        <taxon>Panagrolaimomorpha</taxon>
        <taxon>Strongyloidoidea</taxon>
        <taxon>Strongyloididae</taxon>
        <taxon>Strongyloides</taxon>
    </lineage>
</organism>
<dbReference type="GO" id="GO:0003676">
    <property type="term" value="F:nucleic acid binding"/>
    <property type="evidence" value="ECO:0007669"/>
    <property type="project" value="InterPro"/>
</dbReference>
<dbReference type="PANTHER" id="PTHR46060:SF1">
    <property type="entry name" value="MARINER MOS1 TRANSPOSASE-LIKE PROTEIN"/>
    <property type="match status" value="1"/>
</dbReference>
<evidence type="ECO:0000313" key="2">
    <source>
        <dbReference type="WBParaSite" id="TCONS_00016968.p1"/>
    </source>
</evidence>
<accession>A0AAF5DRY8</accession>